<proteinExistence type="predicted"/>
<dbReference type="Proteomes" id="UP001561463">
    <property type="component" value="Unassembled WGS sequence"/>
</dbReference>
<dbReference type="Gene3D" id="3.40.1000.10">
    <property type="entry name" value="Mog1/PsbP, alpha/beta/alpha sandwich"/>
    <property type="match status" value="1"/>
</dbReference>
<protein>
    <submittedName>
        <fullName evidence="1">DcrB-related protein</fullName>
    </submittedName>
</protein>
<dbReference type="InterPro" id="IPR014894">
    <property type="entry name" value="DcrB/EagT6"/>
</dbReference>
<dbReference type="InterPro" id="IPR016123">
    <property type="entry name" value="Mog1/PsbP_a/b/a-sand"/>
</dbReference>
<dbReference type="RefSeq" id="WP_369496986.1">
    <property type="nucleotide sequence ID" value="NZ_JBFZPZ010000002.1"/>
</dbReference>
<evidence type="ECO:0000313" key="1">
    <source>
        <dbReference type="EMBL" id="MEX9251779.1"/>
    </source>
</evidence>
<reference evidence="1 2" key="1">
    <citation type="submission" date="2024-03" db="EMBL/GenBank/DDBJ databases">
        <title>Role of Flies in the Dissemination of Carbapenem-Resistant Enterobacteriaceae (CRE): An Epidemiological and Genomic Study in China.</title>
        <authorList>
            <person name="Chen K."/>
            <person name="Zhang R."/>
            <person name="Chen S."/>
        </authorList>
    </citation>
    <scope>NUCLEOTIDE SEQUENCE [LARGE SCALE GENOMIC DNA]</scope>
    <source>
        <strain evidence="2">fly-313</strain>
    </source>
</reference>
<gene>
    <name evidence="1" type="ORF">AB7Z85_04515</name>
</gene>
<dbReference type="EMBL" id="JBFZPZ010000002">
    <property type="protein sequence ID" value="MEX9251779.1"/>
    <property type="molecule type" value="Genomic_DNA"/>
</dbReference>
<comment type="caution">
    <text evidence="1">The sequence shown here is derived from an EMBL/GenBank/DDBJ whole genome shotgun (WGS) entry which is preliminary data.</text>
</comment>
<dbReference type="Pfam" id="PF08786">
    <property type="entry name" value="DcrB"/>
    <property type="match status" value="1"/>
</dbReference>
<name>A0ABV4A3T6_9ENTR</name>
<evidence type="ECO:0000313" key="2">
    <source>
        <dbReference type="Proteomes" id="UP001561463"/>
    </source>
</evidence>
<keyword evidence="2" id="KW-1185">Reference proteome</keyword>
<sequence>MDRPYLIQEGSFALPETFTDRSVNIFISEGNERTSPGLNISRDTLKPDENLPAYIDRQIALMKKNLGQHRLLSRTPAQAGTGDDALTGEQISATHKSGKTEVYQRQAGFISSPGRVLVFTLTSPRPFNDETDLLWNSWLAGFQPAKN</sequence>
<accession>A0ABV4A3T6</accession>
<organism evidence="1 2">
    <name type="scientific">Pseudenterobacter timonensis</name>
    <dbReference type="NCBI Taxonomy" id="1755099"/>
    <lineage>
        <taxon>Bacteria</taxon>
        <taxon>Pseudomonadati</taxon>
        <taxon>Pseudomonadota</taxon>
        <taxon>Gammaproteobacteria</taxon>
        <taxon>Enterobacterales</taxon>
        <taxon>Enterobacteriaceae</taxon>
        <taxon>Pseudenterobacter</taxon>
    </lineage>
</organism>
<dbReference type="SUPFAM" id="SSF55724">
    <property type="entry name" value="Mog1p/PsbP-like"/>
    <property type="match status" value="1"/>
</dbReference>